<dbReference type="Proteomes" id="UP000077266">
    <property type="component" value="Unassembled WGS sequence"/>
</dbReference>
<accession>A0A165JNS7</accession>
<evidence type="ECO:0000313" key="2">
    <source>
        <dbReference type="EMBL" id="KZV95115.1"/>
    </source>
</evidence>
<feature type="compositionally biased region" description="Basic residues" evidence="1">
    <location>
        <begin position="48"/>
        <end position="67"/>
    </location>
</feature>
<evidence type="ECO:0000256" key="1">
    <source>
        <dbReference type="SAM" id="MobiDB-lite"/>
    </source>
</evidence>
<reference evidence="2 3" key="1">
    <citation type="journal article" date="2016" name="Mol. Biol. Evol.">
        <title>Comparative Genomics of Early-Diverging Mushroom-Forming Fungi Provides Insights into the Origins of Lignocellulose Decay Capabilities.</title>
        <authorList>
            <person name="Nagy L.G."/>
            <person name="Riley R."/>
            <person name="Tritt A."/>
            <person name="Adam C."/>
            <person name="Daum C."/>
            <person name="Floudas D."/>
            <person name="Sun H."/>
            <person name="Yadav J.S."/>
            <person name="Pangilinan J."/>
            <person name="Larsson K.H."/>
            <person name="Matsuura K."/>
            <person name="Barry K."/>
            <person name="Labutti K."/>
            <person name="Kuo R."/>
            <person name="Ohm R.A."/>
            <person name="Bhattacharya S.S."/>
            <person name="Shirouzu T."/>
            <person name="Yoshinaga Y."/>
            <person name="Martin F.M."/>
            <person name="Grigoriev I.V."/>
            <person name="Hibbett D.S."/>
        </authorList>
    </citation>
    <scope>NUCLEOTIDE SEQUENCE [LARGE SCALE GENOMIC DNA]</scope>
    <source>
        <strain evidence="2 3">HHB12029</strain>
    </source>
</reference>
<gene>
    <name evidence="2" type="ORF">EXIGLDRAFT_610914</name>
</gene>
<sequence length="513" mass="53682">MSPTPPPPSVTQEALAPVAEADASPITEEKVASEPVPVPVAVVEQPKRPRKKSIKKKPPKKDNKKAKAKEASDPAATVPPPAADTVAVITVQNGDAADVPSAPASTLPPTTSSATVAEAPPAPHQKKHLVKKSEKKADAAAIGVRTLIVGPVSDPASPKANKPLTKSEVNKLKGQLLEPKSAMKIIARLRNLPVPPPNAHGQSPEAAVAQAVLSHDHATPSAQGPIHAVCLDCTDAEAEALHFSQLQTTTQAFALADASSAFPVLRNMRIVSLINTPDFGFGKPIGSSGAGILSGSVPSVGVIADGLMQLSQQLVALGFATGNAVHPSHVGMYPPIDRTSVITYWWGLEVLLPEASMQFLSNVKSVQNAVLNVLTALSMFNQGVREILPFIRYISQFIDFEWNAIQAQDRGQGVVCAATWVMPAAMVPRPWDFPAPPEGETVPTDKGTQFEFVPPPGPVLPELPMLKVTPATLPRSADAPELLEAPTVDAEAPVVTLAHPSAPPAQTAIAVIA</sequence>
<dbReference type="AlphaFoldDB" id="A0A165JNS7"/>
<keyword evidence="3" id="KW-1185">Reference proteome</keyword>
<feature type="region of interest" description="Disordered" evidence="1">
    <location>
        <begin position="1"/>
        <end position="126"/>
    </location>
</feature>
<protein>
    <submittedName>
        <fullName evidence="2">Uncharacterized protein</fullName>
    </submittedName>
</protein>
<dbReference type="EMBL" id="KV425962">
    <property type="protein sequence ID" value="KZV95115.1"/>
    <property type="molecule type" value="Genomic_DNA"/>
</dbReference>
<feature type="compositionally biased region" description="Low complexity" evidence="1">
    <location>
        <begin position="99"/>
        <end position="117"/>
    </location>
</feature>
<organism evidence="2 3">
    <name type="scientific">Exidia glandulosa HHB12029</name>
    <dbReference type="NCBI Taxonomy" id="1314781"/>
    <lineage>
        <taxon>Eukaryota</taxon>
        <taxon>Fungi</taxon>
        <taxon>Dikarya</taxon>
        <taxon>Basidiomycota</taxon>
        <taxon>Agaricomycotina</taxon>
        <taxon>Agaricomycetes</taxon>
        <taxon>Auriculariales</taxon>
        <taxon>Exidiaceae</taxon>
        <taxon>Exidia</taxon>
    </lineage>
</organism>
<dbReference type="InParanoid" id="A0A165JNS7"/>
<proteinExistence type="predicted"/>
<dbReference type="OrthoDB" id="2434934at2759"/>
<feature type="compositionally biased region" description="Low complexity" evidence="1">
    <location>
        <begin position="33"/>
        <end position="44"/>
    </location>
</feature>
<name>A0A165JNS7_EXIGL</name>
<evidence type="ECO:0000313" key="3">
    <source>
        <dbReference type="Proteomes" id="UP000077266"/>
    </source>
</evidence>